<organism evidence="1 2">
    <name type="scientific">Caldibacillus debilis</name>
    <dbReference type="NCBI Taxonomy" id="301148"/>
    <lineage>
        <taxon>Bacteria</taxon>
        <taxon>Bacillati</taxon>
        <taxon>Bacillota</taxon>
        <taxon>Bacilli</taxon>
        <taxon>Bacillales</taxon>
        <taxon>Bacillaceae</taxon>
        <taxon>Caldibacillus</taxon>
    </lineage>
</organism>
<accession>A0A150M3L3</accession>
<dbReference type="Proteomes" id="UP000075683">
    <property type="component" value="Unassembled WGS sequence"/>
</dbReference>
<dbReference type="AlphaFoldDB" id="A0A150M3L3"/>
<comment type="caution">
    <text evidence="1">The sequence shown here is derived from an EMBL/GenBank/DDBJ whole genome shotgun (WGS) entry which is preliminary data.</text>
</comment>
<protein>
    <submittedName>
        <fullName evidence="1">Uncharacterized protein</fullName>
    </submittedName>
</protein>
<evidence type="ECO:0000313" key="2">
    <source>
        <dbReference type="Proteomes" id="UP000075683"/>
    </source>
</evidence>
<name>A0A150M3L3_9BACI</name>
<evidence type="ECO:0000313" key="1">
    <source>
        <dbReference type="EMBL" id="KYD18832.1"/>
    </source>
</evidence>
<gene>
    <name evidence="1" type="ORF">B4135_0059</name>
</gene>
<proteinExistence type="predicted"/>
<sequence length="60" mass="6811">MKPGILSTEWESSPRFHSAPAIPVFPFLARFLRFFRFSGSVGRGIRLHAVHLFSILSLPK</sequence>
<dbReference type="EMBL" id="LQYT01000045">
    <property type="protein sequence ID" value="KYD18832.1"/>
    <property type="molecule type" value="Genomic_DNA"/>
</dbReference>
<reference evidence="1 2" key="1">
    <citation type="submission" date="2016-01" db="EMBL/GenBank/DDBJ databases">
        <title>Draft Genome Sequences of Seven Thermophilic Sporeformers Isolated from Foods.</title>
        <authorList>
            <person name="Berendsen E.M."/>
            <person name="Wells-Bennik M.H."/>
            <person name="Krawcyk A.O."/>
            <person name="De Jong A."/>
            <person name="Holsappel S."/>
            <person name="Eijlander R.T."/>
            <person name="Kuipers O.P."/>
        </authorList>
    </citation>
    <scope>NUCLEOTIDE SEQUENCE [LARGE SCALE GENOMIC DNA]</scope>
    <source>
        <strain evidence="1 2">B4135</strain>
    </source>
</reference>
<dbReference type="STRING" id="301148.B4135_0059"/>